<dbReference type="SUPFAM" id="SSF69819">
    <property type="entry name" value="MTH1598-like"/>
    <property type="match status" value="1"/>
</dbReference>
<dbReference type="EMBL" id="NJBO01000001">
    <property type="protein sequence ID" value="TKJ44242.1"/>
    <property type="molecule type" value="Genomic_DNA"/>
</dbReference>
<proteinExistence type="inferred from homology"/>
<gene>
    <name evidence="6" type="ORF">CEE36_00425</name>
</gene>
<organism evidence="6 7">
    <name type="scientific">candidate division TA06 bacterium B3_TA06</name>
    <dbReference type="NCBI Taxonomy" id="2012487"/>
    <lineage>
        <taxon>Bacteria</taxon>
        <taxon>Bacteria division TA06</taxon>
    </lineage>
</organism>
<dbReference type="InterPro" id="IPR023572">
    <property type="entry name" value="Archease_dom"/>
</dbReference>
<sequence length="144" mass="16547">MNESVWEALEHTSDLELLIRGASEEELFANAAEALLAQIVEPESVGESEQRRIEARSESVEERFLDWLRELLYCVITQGFLVHHAEGVRLSKVGDQYRLEAVVCGEMLDLGRHNLLHEVKTVTYQDFLYGKEGNLWRARVVFDV</sequence>
<feature type="domain" description="Archease" evidence="5">
    <location>
        <begin position="6"/>
        <end position="144"/>
    </location>
</feature>
<dbReference type="AlphaFoldDB" id="A0A532VAS8"/>
<evidence type="ECO:0000256" key="1">
    <source>
        <dbReference type="ARBA" id="ARBA00007963"/>
    </source>
</evidence>
<keyword evidence="2" id="KW-0819">tRNA processing</keyword>
<dbReference type="Gene3D" id="3.55.10.10">
    <property type="entry name" value="Archease domain"/>
    <property type="match status" value="1"/>
</dbReference>
<dbReference type="Pfam" id="PF01951">
    <property type="entry name" value="Archease"/>
    <property type="match status" value="1"/>
</dbReference>
<evidence type="ECO:0000313" key="7">
    <source>
        <dbReference type="Proteomes" id="UP000317778"/>
    </source>
</evidence>
<name>A0A532VAS8_UNCT6</name>
<keyword evidence="3" id="KW-0479">Metal-binding</keyword>
<evidence type="ECO:0000259" key="5">
    <source>
        <dbReference type="Pfam" id="PF01951"/>
    </source>
</evidence>
<reference evidence="6 7" key="1">
    <citation type="submission" date="2017-06" db="EMBL/GenBank/DDBJ databases">
        <title>Novel microbial phyla capable of carbon fixation and sulfur reduction in deep-sea sediments.</title>
        <authorList>
            <person name="Huang J."/>
            <person name="Baker B."/>
            <person name="Wang Y."/>
        </authorList>
    </citation>
    <scope>NUCLEOTIDE SEQUENCE [LARGE SCALE GENOMIC DNA]</scope>
    <source>
        <strain evidence="6">B3_TA06</strain>
    </source>
</reference>
<dbReference type="Proteomes" id="UP000317778">
    <property type="component" value="Unassembled WGS sequence"/>
</dbReference>
<keyword evidence="4" id="KW-0106">Calcium</keyword>
<dbReference type="InterPro" id="IPR002804">
    <property type="entry name" value="Archease"/>
</dbReference>
<dbReference type="GO" id="GO:0008033">
    <property type="term" value="P:tRNA processing"/>
    <property type="evidence" value="ECO:0007669"/>
    <property type="project" value="UniProtKB-KW"/>
</dbReference>
<dbReference type="PANTHER" id="PTHR12682:SF11">
    <property type="entry name" value="PROTEIN ARCHEASE"/>
    <property type="match status" value="1"/>
</dbReference>
<dbReference type="PANTHER" id="PTHR12682">
    <property type="entry name" value="ARCHEASE"/>
    <property type="match status" value="1"/>
</dbReference>
<dbReference type="GO" id="GO:0046872">
    <property type="term" value="F:metal ion binding"/>
    <property type="evidence" value="ECO:0007669"/>
    <property type="project" value="UniProtKB-KW"/>
</dbReference>
<accession>A0A532VAS8</accession>
<dbReference type="InterPro" id="IPR036820">
    <property type="entry name" value="Archease_dom_sf"/>
</dbReference>
<evidence type="ECO:0000313" key="6">
    <source>
        <dbReference type="EMBL" id="TKJ44242.1"/>
    </source>
</evidence>
<evidence type="ECO:0000256" key="4">
    <source>
        <dbReference type="ARBA" id="ARBA00022837"/>
    </source>
</evidence>
<evidence type="ECO:0000256" key="2">
    <source>
        <dbReference type="ARBA" id="ARBA00022694"/>
    </source>
</evidence>
<protein>
    <recommendedName>
        <fullName evidence="5">Archease domain-containing protein</fullName>
    </recommendedName>
</protein>
<evidence type="ECO:0000256" key="3">
    <source>
        <dbReference type="ARBA" id="ARBA00022723"/>
    </source>
</evidence>
<comment type="similarity">
    <text evidence="1">Belongs to the archease family.</text>
</comment>
<comment type="caution">
    <text evidence="6">The sequence shown here is derived from an EMBL/GenBank/DDBJ whole genome shotgun (WGS) entry which is preliminary data.</text>
</comment>